<keyword evidence="8 11" id="KW-0378">Hydrolase</keyword>
<keyword evidence="10 11" id="KW-0238">DNA-binding</keyword>
<evidence type="ECO:0000256" key="4">
    <source>
        <dbReference type="ARBA" id="ARBA00022722"/>
    </source>
</evidence>
<dbReference type="Gene3D" id="3.90.1570.50">
    <property type="match status" value="1"/>
</dbReference>
<dbReference type="PROSITE" id="PS51192">
    <property type="entry name" value="HELICASE_ATP_BIND_1"/>
    <property type="match status" value="1"/>
</dbReference>
<dbReference type="GO" id="GO:0003677">
    <property type="term" value="F:DNA binding"/>
    <property type="evidence" value="ECO:0007669"/>
    <property type="project" value="UniProtKB-KW"/>
</dbReference>
<dbReference type="PANTHER" id="PTHR30195:SF16">
    <property type="entry name" value="TYPE I RESTRICTION ENZYME ENDONUCLEASE SUBUNIT"/>
    <property type="match status" value="1"/>
</dbReference>
<dbReference type="InterPro" id="IPR055180">
    <property type="entry name" value="HsdR_RecA-like_helicase_dom_2"/>
</dbReference>
<protein>
    <recommendedName>
        <fullName evidence="11">Type I restriction enzyme endonuclease subunit</fullName>
        <shortName evidence="11">R protein</shortName>
        <ecNumber evidence="11">3.1.21.3</ecNumber>
    </recommendedName>
    <alternativeName>
        <fullName evidence="11">Type-1 restriction enzyme R protein</fullName>
    </alternativeName>
</protein>
<dbReference type="Pfam" id="PF18766">
    <property type="entry name" value="SWI2_SNF2"/>
    <property type="match status" value="1"/>
</dbReference>
<dbReference type="CDD" id="cd22332">
    <property type="entry name" value="HsdR_N"/>
    <property type="match status" value="1"/>
</dbReference>
<keyword evidence="5 11" id="KW-0547">Nucleotide-binding</keyword>
<keyword evidence="4" id="KW-0540">Nuclease</keyword>
<dbReference type="InterPro" id="IPR022625">
    <property type="entry name" value="TypeI_RM_Rsu_C"/>
</dbReference>
<evidence type="ECO:0000259" key="12">
    <source>
        <dbReference type="PROSITE" id="PS51192"/>
    </source>
</evidence>
<dbReference type="RefSeq" id="WP_339111607.1">
    <property type="nucleotide sequence ID" value="NZ_LN887696.1"/>
</dbReference>
<sequence>MQQELQMEAKLIQQLTRDESQWTLREDLKNEDDLWDNFFKILQNNNRSKLNDIPLTENEKASIKAKINHSTFFKAAQDFTGANGQYRVEFQRDDTTLGTVSLLVINHTNIAGGTSVYEVVHQIQLGRRQEMDNDRRGDVTLLINGLPVIHIELKTPKRSYLQAFNQIQKYITEQKFNGIFSNIQMFVVTNGTDTKYVAADQHLREKFLSGWVDKDNNPVRNYLDFAKDVLSIPAAHHMVADYSVLDSKQKHIILLRPYQVHAIEAVLKASAGDNPMSGYIWHTTGSGKTLTSYRVAHNLLTIPSLDKVIFLIDRKDLDNQTTQAFQSYANNDSIDVNETESTINLAKKLTSGERTVLVTTRQKLQTLFKWQDEDRNDAMFKRLKNLRLAFIVDECHRTISPTSKMEIDKFFNRQPLWYGFTGTPIFPQNSRNENGKAARTTEQQYGPCLHSYTIKDAIRDHAVLGFQINDMQNIYQDSDDEDDKDKLNAQYVSDAHMQAVAKSILKLSYRTLGIRNINNRGYTYSAILTTSPANKRPIDQAKRYYKLFKAIKNGETSVEVPKRIKEILPDFPKVAITFSVTQNDEDSLGDQQFMKEAIHDYNEEYGTSFSLDEVGAYNKNINDRLARKNDAFKPQSERLDLVIVVDRLLTGFDSQYLSTLFVDRPPMNPQNIIQSFSRTNRIFDQDKKYGNIITFQFPKTFSKEIDNALTLYSKGGIGDVLAPSWHESKQKFDEAYHGISDYVFSDSPELLTDPSTPIEQKKDFVKQYQKFDKAFAAVQTYDEFDNVDPVQEYHLTSGTLDAMQGTYETLVEQLKQQKDDDNDLTEPVDTDYELESVIDKSVNYQYILSLIQAYVPDEGELLPTVDQQEAQEIEGYIEDLGKTNKPLATIVSQLWDRIKQHPENYAGQQVDQLLNKMIDQAYNQELIAFADKYHVSLDDLKFVIKNYDVHASKQAGVNQMLTRDAFKRFKEANADSELKRMMDWKKRVRTQLGDLYVNHIAPLLDD</sequence>
<dbReference type="AlphaFoldDB" id="A0A0U5FBB1"/>
<keyword evidence="9 11" id="KW-0067">ATP-binding</keyword>
<feature type="domain" description="Helicase ATP-binding" evidence="12">
    <location>
        <begin position="269"/>
        <end position="425"/>
    </location>
</feature>
<keyword evidence="6 11" id="KW-0680">Restriction system</keyword>
<dbReference type="Gene3D" id="3.40.50.300">
    <property type="entry name" value="P-loop containing nucleotide triphosphate hydrolases"/>
    <property type="match status" value="2"/>
</dbReference>
<dbReference type="GO" id="GO:0009035">
    <property type="term" value="F:type I site-specific deoxyribonuclease activity"/>
    <property type="evidence" value="ECO:0007669"/>
    <property type="project" value="UniProtKB-EC"/>
</dbReference>
<dbReference type="InterPro" id="IPR040980">
    <property type="entry name" value="SWI2_SNF2"/>
</dbReference>
<name>A0A0U5FBB1_LIMRT</name>
<proteinExistence type="inferred from homology"/>
<dbReference type="EMBL" id="LN887696">
    <property type="protein sequence ID" value="CUR41504.1"/>
    <property type="molecule type" value="Genomic_DNA"/>
</dbReference>
<evidence type="ECO:0000256" key="9">
    <source>
        <dbReference type="ARBA" id="ARBA00022840"/>
    </source>
</evidence>
<accession>A0A0U5FBB1</accession>
<comment type="catalytic activity">
    <reaction evidence="1 11">
        <text>Endonucleolytic cleavage of DNA to give random double-stranded fragments with terminal 5'-phosphates, ATP is simultaneously hydrolyzed.</text>
        <dbReference type="EC" id="3.1.21.3"/>
    </reaction>
</comment>
<reference evidence="13" key="1">
    <citation type="submission" date="2015-10" db="EMBL/GenBank/DDBJ databases">
        <authorList>
            <person name="Gilbert D.G."/>
        </authorList>
    </citation>
    <scope>NUCLEOTIDE SEQUENCE</scope>
    <source>
        <strain evidence="13">Lp167-67</strain>
    </source>
</reference>
<evidence type="ECO:0000256" key="8">
    <source>
        <dbReference type="ARBA" id="ARBA00022801"/>
    </source>
</evidence>
<dbReference type="Pfam" id="PF12008">
    <property type="entry name" value="EcoR124_C"/>
    <property type="match status" value="1"/>
</dbReference>
<evidence type="ECO:0000256" key="10">
    <source>
        <dbReference type="ARBA" id="ARBA00023125"/>
    </source>
</evidence>
<dbReference type="InterPro" id="IPR027417">
    <property type="entry name" value="P-loop_NTPase"/>
</dbReference>
<comment type="similarity">
    <text evidence="2 11">Belongs to the HsdR family.</text>
</comment>
<dbReference type="CDD" id="cd18800">
    <property type="entry name" value="SF2_C_EcoR124I-like"/>
    <property type="match status" value="1"/>
</dbReference>
<dbReference type="NCBIfam" id="TIGR00348">
    <property type="entry name" value="hsdR"/>
    <property type="match status" value="1"/>
</dbReference>
<evidence type="ECO:0000256" key="6">
    <source>
        <dbReference type="ARBA" id="ARBA00022747"/>
    </source>
</evidence>
<dbReference type="PANTHER" id="PTHR30195">
    <property type="entry name" value="TYPE I SITE-SPECIFIC DEOXYRIBONUCLEASE PROTEIN SUBUNIT M AND R"/>
    <property type="match status" value="1"/>
</dbReference>
<dbReference type="InterPro" id="IPR007409">
    <property type="entry name" value="Restrct_endonuc_type1_HsdR_N"/>
</dbReference>
<keyword evidence="7" id="KW-0255">Endonuclease</keyword>
<gene>
    <name evidence="13" type="ORF">LRLP16767_LRLP167_00033</name>
</gene>
<dbReference type="GO" id="GO:0009307">
    <property type="term" value="P:DNA restriction-modification system"/>
    <property type="evidence" value="ECO:0007669"/>
    <property type="project" value="UniProtKB-KW"/>
</dbReference>
<dbReference type="GO" id="GO:0005524">
    <property type="term" value="F:ATP binding"/>
    <property type="evidence" value="ECO:0007669"/>
    <property type="project" value="UniProtKB-KW"/>
</dbReference>
<evidence type="ECO:0000256" key="7">
    <source>
        <dbReference type="ARBA" id="ARBA00022759"/>
    </source>
</evidence>
<dbReference type="InterPro" id="IPR004473">
    <property type="entry name" value="Restrct_endonuc_typeI_HsdR"/>
</dbReference>
<dbReference type="InterPro" id="IPR051268">
    <property type="entry name" value="Type-I_R_enzyme_R_subunit"/>
</dbReference>
<dbReference type="InterPro" id="IPR014001">
    <property type="entry name" value="Helicase_ATP-bd"/>
</dbReference>
<comment type="function">
    <text evidence="11">Subunit R is required for both nuclease and ATPase activities, but not for modification.</text>
</comment>
<evidence type="ECO:0000256" key="2">
    <source>
        <dbReference type="ARBA" id="ARBA00008598"/>
    </source>
</evidence>
<dbReference type="Pfam" id="PF22679">
    <property type="entry name" value="T1R_D3-like"/>
    <property type="match status" value="1"/>
</dbReference>
<evidence type="ECO:0000313" key="13">
    <source>
        <dbReference type="EMBL" id="CUR41504.1"/>
    </source>
</evidence>
<dbReference type="SUPFAM" id="SSF52540">
    <property type="entry name" value="P-loop containing nucleoside triphosphate hydrolases"/>
    <property type="match status" value="2"/>
</dbReference>
<dbReference type="SMART" id="SM00487">
    <property type="entry name" value="DEXDc"/>
    <property type="match status" value="1"/>
</dbReference>
<dbReference type="EC" id="3.1.21.3" evidence="11"/>
<evidence type="ECO:0000256" key="3">
    <source>
        <dbReference type="ARBA" id="ARBA00011296"/>
    </source>
</evidence>
<evidence type="ECO:0000256" key="11">
    <source>
        <dbReference type="RuleBase" id="RU364115"/>
    </source>
</evidence>
<organism evidence="13">
    <name type="scientific">Limosilactobacillus reuteri</name>
    <name type="common">Lactobacillus reuteri</name>
    <dbReference type="NCBI Taxonomy" id="1598"/>
    <lineage>
        <taxon>Bacteria</taxon>
        <taxon>Bacillati</taxon>
        <taxon>Bacillota</taxon>
        <taxon>Bacilli</taxon>
        <taxon>Lactobacillales</taxon>
        <taxon>Lactobacillaceae</taxon>
        <taxon>Limosilactobacillus</taxon>
    </lineage>
</organism>
<evidence type="ECO:0000256" key="1">
    <source>
        <dbReference type="ARBA" id="ARBA00000851"/>
    </source>
</evidence>
<evidence type="ECO:0000256" key="5">
    <source>
        <dbReference type="ARBA" id="ARBA00022741"/>
    </source>
</evidence>
<comment type="subunit">
    <text evidence="3 11">The type I restriction/modification system is composed of three polypeptides R, M and S.</text>
</comment>
<dbReference type="Pfam" id="PF04313">
    <property type="entry name" value="HSDR_N"/>
    <property type="match status" value="1"/>
</dbReference>